<evidence type="ECO:0000313" key="3">
    <source>
        <dbReference type="Proteomes" id="UP001054945"/>
    </source>
</evidence>
<reference evidence="2 3" key="1">
    <citation type="submission" date="2021-06" db="EMBL/GenBank/DDBJ databases">
        <title>Caerostris extrusa draft genome.</title>
        <authorList>
            <person name="Kono N."/>
            <person name="Arakawa K."/>
        </authorList>
    </citation>
    <scope>NUCLEOTIDE SEQUENCE [LARGE SCALE GENOMIC DNA]</scope>
</reference>
<comment type="caution">
    <text evidence="2">The sequence shown here is derived from an EMBL/GenBank/DDBJ whole genome shotgun (WGS) entry which is preliminary data.</text>
</comment>
<dbReference type="Proteomes" id="UP001054945">
    <property type="component" value="Unassembled WGS sequence"/>
</dbReference>
<sequence length="89" mass="10029">MSSSQFLKSSFLFFNLKATKKIFEAQKIRHCKQEEAVKSQFAGKGRRSLTGLSAVNGRSKYPSGHSRSLMGAQHPPLHRWAAPLNPSWR</sequence>
<evidence type="ECO:0000313" key="2">
    <source>
        <dbReference type="EMBL" id="GIY58278.1"/>
    </source>
</evidence>
<feature type="region of interest" description="Disordered" evidence="1">
    <location>
        <begin position="48"/>
        <end position="89"/>
    </location>
</feature>
<dbReference type="EMBL" id="BPLR01013045">
    <property type="protein sequence ID" value="GIY58278.1"/>
    <property type="molecule type" value="Genomic_DNA"/>
</dbReference>
<organism evidence="2 3">
    <name type="scientific">Caerostris extrusa</name>
    <name type="common">Bark spider</name>
    <name type="synonym">Caerostris bankana</name>
    <dbReference type="NCBI Taxonomy" id="172846"/>
    <lineage>
        <taxon>Eukaryota</taxon>
        <taxon>Metazoa</taxon>
        <taxon>Ecdysozoa</taxon>
        <taxon>Arthropoda</taxon>
        <taxon>Chelicerata</taxon>
        <taxon>Arachnida</taxon>
        <taxon>Araneae</taxon>
        <taxon>Araneomorphae</taxon>
        <taxon>Entelegynae</taxon>
        <taxon>Araneoidea</taxon>
        <taxon>Araneidae</taxon>
        <taxon>Caerostris</taxon>
    </lineage>
</organism>
<keyword evidence="3" id="KW-1185">Reference proteome</keyword>
<protein>
    <submittedName>
        <fullName evidence="2">Uncharacterized protein</fullName>
    </submittedName>
</protein>
<accession>A0AAV4UKI1</accession>
<name>A0AAV4UKI1_CAEEX</name>
<evidence type="ECO:0000256" key="1">
    <source>
        <dbReference type="SAM" id="MobiDB-lite"/>
    </source>
</evidence>
<dbReference type="AlphaFoldDB" id="A0AAV4UKI1"/>
<gene>
    <name evidence="2" type="ORF">CEXT_158611</name>
</gene>
<proteinExistence type="predicted"/>